<accession>A0A0F3GMD3</accession>
<keyword evidence="3" id="KW-1185">Reference proteome</keyword>
<proteinExistence type="predicted"/>
<protein>
    <submittedName>
        <fullName evidence="2">Uncharacterized protein</fullName>
    </submittedName>
</protein>
<evidence type="ECO:0000313" key="3">
    <source>
        <dbReference type="Proteomes" id="UP000033423"/>
    </source>
</evidence>
<keyword evidence="1" id="KW-0812">Transmembrane</keyword>
<comment type="caution">
    <text evidence="2">The sequence shown here is derived from an EMBL/GenBank/DDBJ whole genome shotgun (WGS) entry which is preliminary data.</text>
</comment>
<name>A0A0F3GMD3_9BACT</name>
<reference evidence="2 3" key="1">
    <citation type="submission" date="2015-02" db="EMBL/GenBank/DDBJ databases">
        <title>Single-cell genomics of uncultivated deep-branching MTB reveals a conserved set of magnetosome genes.</title>
        <authorList>
            <person name="Kolinko S."/>
            <person name="Richter M."/>
            <person name="Glockner F.O."/>
            <person name="Brachmann A."/>
            <person name="Schuler D."/>
        </authorList>
    </citation>
    <scope>NUCLEOTIDE SEQUENCE [LARGE SCALE GENOMIC DNA]</scope>
    <source>
        <strain evidence="2">TM-1</strain>
    </source>
</reference>
<gene>
    <name evidence="2" type="ORF">MBAV_004722</name>
</gene>
<feature type="transmembrane region" description="Helical" evidence="1">
    <location>
        <begin position="30"/>
        <end position="50"/>
    </location>
</feature>
<dbReference type="Proteomes" id="UP000033423">
    <property type="component" value="Unassembled WGS sequence"/>
</dbReference>
<keyword evidence="1" id="KW-0472">Membrane</keyword>
<evidence type="ECO:0000256" key="1">
    <source>
        <dbReference type="SAM" id="Phobius"/>
    </source>
</evidence>
<dbReference type="EMBL" id="LACI01002051">
    <property type="protein sequence ID" value="KJU83085.1"/>
    <property type="molecule type" value="Genomic_DNA"/>
</dbReference>
<organism evidence="2 3">
    <name type="scientific">Candidatus Magnetobacterium bavaricum</name>
    <dbReference type="NCBI Taxonomy" id="29290"/>
    <lineage>
        <taxon>Bacteria</taxon>
        <taxon>Pseudomonadati</taxon>
        <taxon>Nitrospirota</taxon>
        <taxon>Thermodesulfovibrionia</taxon>
        <taxon>Thermodesulfovibrionales</taxon>
        <taxon>Candidatus Magnetobacteriaceae</taxon>
        <taxon>Candidatus Magnetobacterium</taxon>
    </lineage>
</organism>
<evidence type="ECO:0000313" key="2">
    <source>
        <dbReference type="EMBL" id="KJU83085.1"/>
    </source>
</evidence>
<keyword evidence="1" id="KW-1133">Transmembrane helix</keyword>
<sequence>MFVCPVLGSSMVPAITTAGSNSDTISIAKVTFLYICFLLYVVCLTHGFPLPVQARDMFRGNDTKRLMFTIP</sequence>
<dbReference type="AlphaFoldDB" id="A0A0F3GMD3"/>